<evidence type="ECO:0000256" key="3">
    <source>
        <dbReference type="ARBA" id="ARBA00022833"/>
    </source>
</evidence>
<dbReference type="GO" id="GO:0061630">
    <property type="term" value="F:ubiquitin protein ligase activity"/>
    <property type="evidence" value="ECO:0007669"/>
    <property type="project" value="TreeGrafter"/>
</dbReference>
<keyword evidence="8" id="KW-1185">Reference proteome</keyword>
<dbReference type="InterPro" id="IPR001841">
    <property type="entry name" value="Znf_RING"/>
</dbReference>
<keyword evidence="2 4" id="KW-0863">Zinc-finger</keyword>
<dbReference type="SUPFAM" id="SSF57850">
    <property type="entry name" value="RING/U-box"/>
    <property type="match status" value="1"/>
</dbReference>
<dbReference type="GO" id="GO:0005634">
    <property type="term" value="C:nucleus"/>
    <property type="evidence" value="ECO:0007669"/>
    <property type="project" value="TreeGrafter"/>
</dbReference>
<feature type="region of interest" description="Disordered" evidence="5">
    <location>
        <begin position="31"/>
        <end position="67"/>
    </location>
</feature>
<dbReference type="GO" id="GO:0006511">
    <property type="term" value="P:ubiquitin-dependent protein catabolic process"/>
    <property type="evidence" value="ECO:0007669"/>
    <property type="project" value="TreeGrafter"/>
</dbReference>
<feature type="compositionally biased region" description="Low complexity" evidence="5">
    <location>
        <begin position="151"/>
        <end position="167"/>
    </location>
</feature>
<evidence type="ECO:0000256" key="5">
    <source>
        <dbReference type="SAM" id="MobiDB-lite"/>
    </source>
</evidence>
<dbReference type="Pfam" id="PF13639">
    <property type="entry name" value="zf-RING_2"/>
    <property type="match status" value="1"/>
</dbReference>
<dbReference type="Proteomes" id="UP000323011">
    <property type="component" value="Unassembled WGS sequence"/>
</dbReference>
<keyword evidence="3" id="KW-0862">Zinc</keyword>
<organism evidence="7 8">
    <name type="scientific">Cafeteria roenbergensis</name>
    <name type="common">Marine flagellate</name>
    <dbReference type="NCBI Taxonomy" id="33653"/>
    <lineage>
        <taxon>Eukaryota</taxon>
        <taxon>Sar</taxon>
        <taxon>Stramenopiles</taxon>
        <taxon>Bigyra</taxon>
        <taxon>Opalozoa</taxon>
        <taxon>Bicosoecida</taxon>
        <taxon>Cafeteriaceae</taxon>
        <taxon>Cafeteria</taxon>
    </lineage>
</organism>
<evidence type="ECO:0000256" key="4">
    <source>
        <dbReference type="PROSITE-ProRule" id="PRU00175"/>
    </source>
</evidence>
<evidence type="ECO:0000259" key="6">
    <source>
        <dbReference type="PROSITE" id="PS50089"/>
    </source>
</evidence>
<dbReference type="InterPro" id="IPR013083">
    <property type="entry name" value="Znf_RING/FYVE/PHD"/>
</dbReference>
<name>A0A5A8CA03_CAFRO</name>
<dbReference type="PANTHER" id="PTHR45931">
    <property type="entry name" value="SI:CH211-59O9.10"/>
    <property type="match status" value="1"/>
</dbReference>
<evidence type="ECO:0000313" key="8">
    <source>
        <dbReference type="Proteomes" id="UP000323011"/>
    </source>
</evidence>
<evidence type="ECO:0000256" key="2">
    <source>
        <dbReference type="ARBA" id="ARBA00022771"/>
    </source>
</evidence>
<dbReference type="PROSITE" id="PS50089">
    <property type="entry name" value="ZF_RING_2"/>
    <property type="match status" value="1"/>
</dbReference>
<gene>
    <name evidence="7" type="ORF">FNF29_05562</name>
</gene>
<reference evidence="7 8" key="1">
    <citation type="submission" date="2019-07" db="EMBL/GenBank/DDBJ databases">
        <title>Genomes of Cafeteria roenbergensis.</title>
        <authorList>
            <person name="Fischer M.G."/>
            <person name="Hackl T."/>
            <person name="Roman M."/>
        </authorList>
    </citation>
    <scope>NUCLEOTIDE SEQUENCE [LARGE SCALE GENOMIC DNA]</scope>
    <source>
        <strain evidence="7 8">BVI</strain>
    </source>
</reference>
<accession>A0A5A8CA03</accession>
<dbReference type="AlphaFoldDB" id="A0A5A8CA03"/>
<dbReference type="PANTHER" id="PTHR45931:SF3">
    <property type="entry name" value="RING ZINC FINGER-CONTAINING PROTEIN"/>
    <property type="match status" value="1"/>
</dbReference>
<feature type="compositionally biased region" description="Low complexity" evidence="5">
    <location>
        <begin position="31"/>
        <end position="53"/>
    </location>
</feature>
<feature type="region of interest" description="Disordered" evidence="5">
    <location>
        <begin position="151"/>
        <end position="172"/>
    </location>
</feature>
<keyword evidence="1" id="KW-0479">Metal-binding</keyword>
<comment type="caution">
    <text evidence="7">The sequence shown here is derived from an EMBL/GenBank/DDBJ whole genome shotgun (WGS) entry which is preliminary data.</text>
</comment>
<dbReference type="EMBL" id="VLTN01000038">
    <property type="protein sequence ID" value="KAA0149942.1"/>
    <property type="molecule type" value="Genomic_DNA"/>
</dbReference>
<dbReference type="SMART" id="SM00184">
    <property type="entry name" value="RING"/>
    <property type="match status" value="1"/>
</dbReference>
<dbReference type="Gene3D" id="3.30.40.10">
    <property type="entry name" value="Zinc/RING finger domain, C3HC4 (zinc finger)"/>
    <property type="match status" value="1"/>
</dbReference>
<proteinExistence type="predicted"/>
<protein>
    <recommendedName>
        <fullName evidence="6">RING-type domain-containing protein</fullName>
    </recommendedName>
</protein>
<evidence type="ECO:0000256" key="1">
    <source>
        <dbReference type="ARBA" id="ARBA00022723"/>
    </source>
</evidence>
<evidence type="ECO:0000313" key="7">
    <source>
        <dbReference type="EMBL" id="KAA0149942.1"/>
    </source>
</evidence>
<feature type="domain" description="RING-type" evidence="6">
    <location>
        <begin position="323"/>
        <end position="365"/>
    </location>
</feature>
<dbReference type="OMA" id="AGACAIC"/>
<dbReference type="InterPro" id="IPR051834">
    <property type="entry name" value="RING_finger_E3_ligase"/>
</dbReference>
<sequence length="370" mass="38205">MATRASQQTPVPFASSVVQAAAPIVLDSCSPAPAAARGTATGAVPSSAAAAPAGDSRGRTVEDSTPAFESGARALNLADFDASSFASSGVSARRGPRQGVRLAFSAAAGAIPAAAMASPASDDEDGSAGARRSLTMLLEGECDDDDVAAAPAAAPATAGQGAASAPSDHGDDEVVAVEEGEGGEEDEEDDEAFARRLMREESMLAYRQLQQASVEMALASMRGQGGADVDEDTRLSLQLMMAEVQALNGGDEEQMARLAEAAEVVADADAEEGAAADGMGYDELLQLGEQLGDVRKERWQARAPALIAALPRGAWSGSGEPMCAICRCEWEAGAEDVLKLPCGHEFHEDCGGHWLKDNDTCPRKRREPEQ</sequence>
<dbReference type="GO" id="GO:0008270">
    <property type="term" value="F:zinc ion binding"/>
    <property type="evidence" value="ECO:0007669"/>
    <property type="project" value="UniProtKB-KW"/>
</dbReference>